<sequence length="106" mass="11852">MKFAKEFKDALAREGFPPRWCGLDPAALAKLREISSTGPAYLYDFKEGSKFRPTLILRLEQGVTVDARLSADTRRYLEDLVNHHQDLSDVSLSDPAGDEGDQILTV</sequence>
<dbReference type="AlphaFoldDB" id="G2YW45"/>
<dbReference type="InParanoid" id="G2YW45"/>
<organism evidence="1 2">
    <name type="scientific">Botryotinia fuckeliana (strain T4)</name>
    <name type="common">Noble rot fungus</name>
    <name type="synonym">Botrytis cinerea</name>
    <dbReference type="NCBI Taxonomy" id="999810"/>
    <lineage>
        <taxon>Eukaryota</taxon>
        <taxon>Fungi</taxon>
        <taxon>Dikarya</taxon>
        <taxon>Ascomycota</taxon>
        <taxon>Pezizomycotina</taxon>
        <taxon>Leotiomycetes</taxon>
        <taxon>Helotiales</taxon>
        <taxon>Sclerotiniaceae</taxon>
        <taxon>Botrytis</taxon>
    </lineage>
</organism>
<proteinExistence type="predicted"/>
<protein>
    <submittedName>
        <fullName evidence="1">Uncharacterized protein</fullName>
    </submittedName>
</protein>
<evidence type="ECO:0000313" key="2">
    <source>
        <dbReference type="Proteomes" id="UP000008177"/>
    </source>
</evidence>
<evidence type="ECO:0000313" key="1">
    <source>
        <dbReference type="EMBL" id="CCD55843.1"/>
    </source>
</evidence>
<accession>G2YW45</accession>
<dbReference type="Proteomes" id="UP000008177">
    <property type="component" value="Unplaced contigs"/>
</dbReference>
<dbReference type="HOGENOM" id="CLU_2222851_0_0_1"/>
<dbReference type="STRING" id="999810.G2YW45"/>
<gene>
    <name evidence="1" type="ORF">BofuT4_P154050.1</name>
</gene>
<reference evidence="2" key="1">
    <citation type="journal article" date="2011" name="PLoS Genet.">
        <title>Genomic analysis of the necrotrophic fungal pathogens Sclerotinia sclerotiorum and Botrytis cinerea.</title>
        <authorList>
            <person name="Amselem J."/>
            <person name="Cuomo C.A."/>
            <person name="van Kan J.A."/>
            <person name="Viaud M."/>
            <person name="Benito E.P."/>
            <person name="Couloux A."/>
            <person name="Coutinho P.M."/>
            <person name="de Vries R.P."/>
            <person name="Dyer P.S."/>
            <person name="Fillinger S."/>
            <person name="Fournier E."/>
            <person name="Gout L."/>
            <person name="Hahn M."/>
            <person name="Kohn L."/>
            <person name="Lapalu N."/>
            <person name="Plummer K.M."/>
            <person name="Pradier J.M."/>
            <person name="Quevillon E."/>
            <person name="Sharon A."/>
            <person name="Simon A."/>
            <person name="ten Have A."/>
            <person name="Tudzynski B."/>
            <person name="Tudzynski P."/>
            <person name="Wincker P."/>
            <person name="Andrew M."/>
            <person name="Anthouard V."/>
            <person name="Beever R.E."/>
            <person name="Beffa R."/>
            <person name="Benoit I."/>
            <person name="Bouzid O."/>
            <person name="Brault B."/>
            <person name="Chen Z."/>
            <person name="Choquer M."/>
            <person name="Collemare J."/>
            <person name="Cotton P."/>
            <person name="Danchin E.G."/>
            <person name="Da Silva C."/>
            <person name="Gautier A."/>
            <person name="Giraud C."/>
            <person name="Giraud T."/>
            <person name="Gonzalez C."/>
            <person name="Grossetete S."/>
            <person name="Guldener U."/>
            <person name="Henrissat B."/>
            <person name="Howlett B.J."/>
            <person name="Kodira C."/>
            <person name="Kretschmer M."/>
            <person name="Lappartient A."/>
            <person name="Leroch M."/>
            <person name="Levis C."/>
            <person name="Mauceli E."/>
            <person name="Neuveglise C."/>
            <person name="Oeser B."/>
            <person name="Pearson M."/>
            <person name="Poulain J."/>
            <person name="Poussereau N."/>
            <person name="Quesneville H."/>
            <person name="Rascle C."/>
            <person name="Schumacher J."/>
            <person name="Segurens B."/>
            <person name="Sexton A."/>
            <person name="Silva E."/>
            <person name="Sirven C."/>
            <person name="Soanes D.M."/>
            <person name="Talbot N.J."/>
            <person name="Templeton M."/>
            <person name="Yandava C."/>
            <person name="Yarden O."/>
            <person name="Zeng Q."/>
            <person name="Rollins J.A."/>
            <person name="Lebrun M.H."/>
            <person name="Dickman M."/>
        </authorList>
    </citation>
    <scope>NUCLEOTIDE SEQUENCE [LARGE SCALE GENOMIC DNA]</scope>
    <source>
        <strain evidence="2">T4</strain>
    </source>
</reference>
<dbReference type="EMBL" id="FQ790357">
    <property type="protein sequence ID" value="CCD55843.1"/>
    <property type="molecule type" value="Genomic_DNA"/>
</dbReference>
<name>G2YW45_BOTF4</name>